<dbReference type="AlphaFoldDB" id="A0A8H4VRB5"/>
<gene>
    <name evidence="1" type="ORF">D9613_005602</name>
</gene>
<accession>A0A8H4VRB5</accession>
<dbReference type="EMBL" id="JAACJL010000016">
    <property type="protein sequence ID" value="KAF4619212.1"/>
    <property type="molecule type" value="Genomic_DNA"/>
</dbReference>
<comment type="caution">
    <text evidence="1">The sequence shown here is derived from an EMBL/GenBank/DDBJ whole genome shotgun (WGS) entry which is preliminary data.</text>
</comment>
<sequence length="146" mass="16191">MFSARILAARTISRLSTQRSTQTILPSRLRLFSTTPSRHATEKPTNQALASALENSAAYKKIMQSQEALDALKELAQIFQQSGIDMSAGKPPSMLQMSKLLLKSEFREASTKVMTEFQKAGVDLKDKQTLEELQALMAKAGFKPQE</sequence>
<organism evidence="1 2">
    <name type="scientific">Agrocybe pediades</name>
    <dbReference type="NCBI Taxonomy" id="84607"/>
    <lineage>
        <taxon>Eukaryota</taxon>
        <taxon>Fungi</taxon>
        <taxon>Dikarya</taxon>
        <taxon>Basidiomycota</taxon>
        <taxon>Agaricomycotina</taxon>
        <taxon>Agaricomycetes</taxon>
        <taxon>Agaricomycetidae</taxon>
        <taxon>Agaricales</taxon>
        <taxon>Agaricineae</taxon>
        <taxon>Strophariaceae</taxon>
        <taxon>Agrocybe</taxon>
    </lineage>
</organism>
<evidence type="ECO:0000313" key="1">
    <source>
        <dbReference type="EMBL" id="KAF4619212.1"/>
    </source>
</evidence>
<protein>
    <submittedName>
        <fullName evidence="1">Uncharacterized protein</fullName>
    </submittedName>
</protein>
<proteinExistence type="predicted"/>
<keyword evidence="2" id="KW-1185">Reference proteome</keyword>
<name>A0A8H4VRB5_9AGAR</name>
<reference evidence="1 2" key="1">
    <citation type="submission" date="2019-12" db="EMBL/GenBank/DDBJ databases">
        <authorList>
            <person name="Floudas D."/>
            <person name="Bentzer J."/>
            <person name="Ahren D."/>
            <person name="Johansson T."/>
            <person name="Persson P."/>
            <person name="Tunlid A."/>
        </authorList>
    </citation>
    <scope>NUCLEOTIDE SEQUENCE [LARGE SCALE GENOMIC DNA]</scope>
    <source>
        <strain evidence="1 2">CBS 102.39</strain>
    </source>
</reference>
<dbReference type="Proteomes" id="UP000521872">
    <property type="component" value="Unassembled WGS sequence"/>
</dbReference>
<evidence type="ECO:0000313" key="2">
    <source>
        <dbReference type="Proteomes" id="UP000521872"/>
    </source>
</evidence>